<reference evidence="3" key="1">
    <citation type="submission" date="2017-02" db="UniProtKB">
        <authorList>
            <consortium name="WormBaseParasite"/>
        </authorList>
    </citation>
    <scope>IDENTIFICATION</scope>
</reference>
<dbReference type="AlphaFoldDB" id="A0A0R3Q7Q1"/>
<dbReference type="WBParaSite" id="BTMF_0000235501-mRNA-1">
    <property type="protein sequence ID" value="BTMF_0000235501-mRNA-1"/>
    <property type="gene ID" value="BTMF_0000235501"/>
</dbReference>
<accession>A0A0R3Q7Q1</accession>
<evidence type="ECO:0000313" key="3">
    <source>
        <dbReference type="WBParaSite" id="BTMF_0000235501-mRNA-1"/>
    </source>
</evidence>
<proteinExistence type="predicted"/>
<dbReference type="EMBL" id="UZAG01001257">
    <property type="protein sequence ID" value="VDO10836.1"/>
    <property type="molecule type" value="Genomic_DNA"/>
</dbReference>
<reference evidence="1 2" key="2">
    <citation type="submission" date="2018-11" db="EMBL/GenBank/DDBJ databases">
        <authorList>
            <consortium name="Pathogen Informatics"/>
        </authorList>
    </citation>
    <scope>NUCLEOTIDE SEQUENCE [LARGE SCALE GENOMIC DNA]</scope>
</reference>
<organism evidence="3">
    <name type="scientific">Brugia timori</name>
    <dbReference type="NCBI Taxonomy" id="42155"/>
    <lineage>
        <taxon>Eukaryota</taxon>
        <taxon>Metazoa</taxon>
        <taxon>Ecdysozoa</taxon>
        <taxon>Nematoda</taxon>
        <taxon>Chromadorea</taxon>
        <taxon>Rhabditida</taxon>
        <taxon>Spirurina</taxon>
        <taxon>Spiruromorpha</taxon>
        <taxon>Filarioidea</taxon>
        <taxon>Onchocercidae</taxon>
        <taxon>Brugia</taxon>
    </lineage>
</organism>
<evidence type="ECO:0000313" key="2">
    <source>
        <dbReference type="Proteomes" id="UP000280834"/>
    </source>
</evidence>
<name>A0A0R3Q7Q1_9BILA</name>
<dbReference type="Proteomes" id="UP000280834">
    <property type="component" value="Unassembled WGS sequence"/>
</dbReference>
<gene>
    <name evidence="1" type="ORF">BTMF_LOCUS1683</name>
</gene>
<evidence type="ECO:0000313" key="1">
    <source>
        <dbReference type="EMBL" id="VDO10836.1"/>
    </source>
</evidence>
<protein>
    <submittedName>
        <fullName evidence="1 3">Uncharacterized protein</fullName>
    </submittedName>
</protein>
<keyword evidence="2" id="KW-1185">Reference proteome</keyword>
<sequence>MMDHRKSRKKPRQYSICTSGISFHWLNWWIDYNTEA</sequence>